<keyword evidence="7" id="KW-0808">Transferase</keyword>
<keyword evidence="6" id="KW-0814">Transposable element</keyword>
<keyword evidence="7" id="KW-0548">Nucleotidyltransferase</keyword>
<keyword evidence="5 6" id="KW-0233">DNA recombination</keyword>
<comment type="function">
    <text evidence="1 6">Required for the transposition of the insertion element.</text>
</comment>
<evidence type="ECO:0000256" key="3">
    <source>
        <dbReference type="ARBA" id="ARBA00022578"/>
    </source>
</evidence>
<comment type="similarity">
    <text evidence="2 6">Belongs to the transposase mutator family.</text>
</comment>
<organism evidence="7 8">
    <name type="scientific">Sporolactobacillus inulinus</name>
    <dbReference type="NCBI Taxonomy" id="2078"/>
    <lineage>
        <taxon>Bacteria</taxon>
        <taxon>Bacillati</taxon>
        <taxon>Bacillota</taxon>
        <taxon>Bacilli</taxon>
        <taxon>Bacillales</taxon>
        <taxon>Sporolactobacillaceae</taxon>
        <taxon>Sporolactobacillus</taxon>
    </lineage>
</organism>
<evidence type="ECO:0000256" key="5">
    <source>
        <dbReference type="ARBA" id="ARBA00023172"/>
    </source>
</evidence>
<name>A0A4Y1ZIW7_9BACL</name>
<evidence type="ECO:0000256" key="4">
    <source>
        <dbReference type="ARBA" id="ARBA00023125"/>
    </source>
</evidence>
<dbReference type="Pfam" id="PF00872">
    <property type="entry name" value="Transposase_mut"/>
    <property type="match status" value="1"/>
</dbReference>
<dbReference type="PANTHER" id="PTHR33217:SF7">
    <property type="entry name" value="TRANSPOSASE FOR INSERTION SEQUENCE ELEMENT IS1081"/>
    <property type="match status" value="1"/>
</dbReference>
<dbReference type="Proteomes" id="UP000319716">
    <property type="component" value="Unassembled WGS sequence"/>
</dbReference>
<reference evidence="7 8" key="1">
    <citation type="submission" date="2017-11" db="EMBL/GenBank/DDBJ databases">
        <title>Draft Genome Sequence of Sporolactobacillus inulinus NBRC 111894 Isolated from Koso, a Japanese Sugar-Vegetable Fermented Beverage.</title>
        <authorList>
            <person name="Chiou T.Y."/>
            <person name="Oshima K."/>
            <person name="Suda W."/>
            <person name="Hattori M."/>
            <person name="Takahashi T."/>
        </authorList>
    </citation>
    <scope>NUCLEOTIDE SEQUENCE [LARGE SCALE GENOMIC DNA]</scope>
    <source>
        <strain evidence="7 8">NBRC111894</strain>
    </source>
</reference>
<dbReference type="PANTHER" id="PTHR33217">
    <property type="entry name" value="TRANSPOSASE FOR INSERTION SEQUENCE ELEMENT IS1081"/>
    <property type="match status" value="1"/>
</dbReference>
<dbReference type="InterPro" id="IPR001207">
    <property type="entry name" value="Transposase_mutator"/>
</dbReference>
<evidence type="ECO:0000256" key="1">
    <source>
        <dbReference type="ARBA" id="ARBA00002190"/>
    </source>
</evidence>
<dbReference type="GO" id="GO:0006313">
    <property type="term" value="P:DNA transposition"/>
    <property type="evidence" value="ECO:0007669"/>
    <property type="project" value="UniProtKB-UniRule"/>
</dbReference>
<gene>
    <name evidence="7" type="ORF">NBRC111894_4700</name>
</gene>
<protein>
    <recommendedName>
        <fullName evidence="6">Mutator family transposase</fullName>
    </recommendedName>
</protein>
<evidence type="ECO:0000313" key="8">
    <source>
        <dbReference type="Proteomes" id="UP000319716"/>
    </source>
</evidence>
<dbReference type="GO" id="GO:0004803">
    <property type="term" value="F:transposase activity"/>
    <property type="evidence" value="ECO:0007669"/>
    <property type="project" value="UniProtKB-UniRule"/>
</dbReference>
<keyword evidence="3 6" id="KW-0815">Transposition</keyword>
<proteinExistence type="inferred from homology"/>
<evidence type="ECO:0000256" key="2">
    <source>
        <dbReference type="ARBA" id="ARBA00010961"/>
    </source>
</evidence>
<sequence>MAQVQITLNEQLLHQLFLGDAKSSGMNALLEAIFNQVLKAQASEQLKVEKYERSNVRTDYRNGSYPRQLKTRVGKLTLNVPRLRNGHFSTDLFNRYQRSEQALVLSLMEMVINGVSTRRVSQITEELCGTEFSKRPSQIFVVVWIRLSRAGTIVPWRGTILFSLLMRFIPKCAKMDVFAPEASWSVMESMIRVTERFLV</sequence>
<dbReference type="GO" id="GO:0016779">
    <property type="term" value="F:nucleotidyltransferase activity"/>
    <property type="evidence" value="ECO:0007669"/>
    <property type="project" value="UniProtKB-KW"/>
</dbReference>
<dbReference type="AlphaFoldDB" id="A0A4Y1ZIW7"/>
<evidence type="ECO:0000256" key="6">
    <source>
        <dbReference type="RuleBase" id="RU365089"/>
    </source>
</evidence>
<keyword evidence="4 6" id="KW-0238">DNA-binding</keyword>
<dbReference type="EMBL" id="BEXB01000106">
    <property type="protein sequence ID" value="GAY79146.1"/>
    <property type="molecule type" value="Genomic_DNA"/>
</dbReference>
<dbReference type="GO" id="GO:0003677">
    <property type="term" value="F:DNA binding"/>
    <property type="evidence" value="ECO:0007669"/>
    <property type="project" value="UniProtKB-UniRule"/>
</dbReference>
<comment type="caution">
    <text evidence="7">The sequence shown here is derived from an EMBL/GenBank/DDBJ whole genome shotgun (WGS) entry which is preliminary data.</text>
</comment>
<accession>A0A4Y1ZIW7</accession>
<evidence type="ECO:0000313" key="7">
    <source>
        <dbReference type="EMBL" id="GAY79146.1"/>
    </source>
</evidence>